<reference evidence="3 4" key="2">
    <citation type="submission" date="2018-11" db="EMBL/GenBank/DDBJ databases">
        <authorList>
            <consortium name="Pathogen Informatics"/>
        </authorList>
    </citation>
    <scope>NUCLEOTIDE SEQUENCE [LARGE SCALE GENOMIC DNA]</scope>
    <source>
        <strain evidence="3 4">Costa Rica</strain>
    </source>
</reference>
<gene>
    <name evidence="3" type="ORF">ACOC_LOCUS113</name>
</gene>
<keyword evidence="2" id="KW-1133">Transmembrane helix</keyword>
<feature type="region of interest" description="Disordered" evidence="1">
    <location>
        <begin position="69"/>
        <end position="105"/>
    </location>
</feature>
<evidence type="ECO:0000256" key="2">
    <source>
        <dbReference type="SAM" id="Phobius"/>
    </source>
</evidence>
<feature type="compositionally biased region" description="Basic and acidic residues" evidence="1">
    <location>
        <begin position="89"/>
        <end position="105"/>
    </location>
</feature>
<dbReference type="AlphaFoldDB" id="A0A0R3P9L3"/>
<proteinExistence type="predicted"/>
<feature type="transmembrane region" description="Helical" evidence="2">
    <location>
        <begin position="40"/>
        <end position="58"/>
    </location>
</feature>
<evidence type="ECO:0000256" key="1">
    <source>
        <dbReference type="SAM" id="MobiDB-lite"/>
    </source>
</evidence>
<evidence type="ECO:0000313" key="3">
    <source>
        <dbReference type="EMBL" id="VDM51698.1"/>
    </source>
</evidence>
<accession>A0A0R3P9L3</accession>
<keyword evidence="2" id="KW-0472">Membrane</keyword>
<protein>
    <submittedName>
        <fullName evidence="3 5">Uncharacterized protein</fullName>
    </submittedName>
</protein>
<name>A0A0R3P9L3_ANGCS</name>
<dbReference type="WBParaSite" id="ACOC_0000011201-mRNA-1">
    <property type="protein sequence ID" value="ACOC_0000011201-mRNA-1"/>
    <property type="gene ID" value="ACOC_0000011201"/>
</dbReference>
<organism evidence="5">
    <name type="scientific">Angiostrongylus costaricensis</name>
    <name type="common">Nematode worm</name>
    <dbReference type="NCBI Taxonomy" id="334426"/>
    <lineage>
        <taxon>Eukaryota</taxon>
        <taxon>Metazoa</taxon>
        <taxon>Ecdysozoa</taxon>
        <taxon>Nematoda</taxon>
        <taxon>Chromadorea</taxon>
        <taxon>Rhabditida</taxon>
        <taxon>Rhabditina</taxon>
        <taxon>Rhabditomorpha</taxon>
        <taxon>Strongyloidea</taxon>
        <taxon>Metastrongylidae</taxon>
        <taxon>Angiostrongylus</taxon>
    </lineage>
</organism>
<dbReference type="EMBL" id="UYYA01000008">
    <property type="protein sequence ID" value="VDM51698.1"/>
    <property type="molecule type" value="Genomic_DNA"/>
</dbReference>
<sequence>MQSYNDGGNLHIHGKVYAMIRDLLKSSNLLIGDNSSYVTIYVYFLLMKIMIVLMMIGWSGHMSMPQTLSTMTFDGETRPNSSLPSAKPIKSDENPAKSFTKKQDL</sequence>
<dbReference type="Proteomes" id="UP000267027">
    <property type="component" value="Unassembled WGS sequence"/>
</dbReference>
<reference evidence="5" key="1">
    <citation type="submission" date="2017-02" db="UniProtKB">
        <authorList>
            <consortium name="WormBaseParasite"/>
        </authorList>
    </citation>
    <scope>IDENTIFICATION</scope>
</reference>
<evidence type="ECO:0000313" key="4">
    <source>
        <dbReference type="Proteomes" id="UP000267027"/>
    </source>
</evidence>
<evidence type="ECO:0000313" key="5">
    <source>
        <dbReference type="WBParaSite" id="ACOC_0000011201-mRNA-1"/>
    </source>
</evidence>
<keyword evidence="4" id="KW-1185">Reference proteome</keyword>
<keyword evidence="2" id="KW-0812">Transmembrane</keyword>
<feature type="compositionally biased region" description="Polar residues" evidence="1">
    <location>
        <begin position="69"/>
        <end position="84"/>
    </location>
</feature>